<dbReference type="InterPro" id="IPR050678">
    <property type="entry name" value="DNA_Partitioning_ATPase"/>
</dbReference>
<dbReference type="InterPro" id="IPR027417">
    <property type="entry name" value="P-loop_NTPase"/>
</dbReference>
<feature type="domain" description="AAA" evidence="1">
    <location>
        <begin position="2"/>
        <end position="178"/>
    </location>
</feature>
<proteinExistence type="predicted"/>
<dbReference type="AlphaFoldDB" id="A0A2J0KX61"/>
<dbReference type="EMBL" id="PEWV01000072">
    <property type="protein sequence ID" value="PIU41020.1"/>
    <property type="molecule type" value="Genomic_DNA"/>
</dbReference>
<evidence type="ECO:0000313" key="2">
    <source>
        <dbReference type="EMBL" id="PIU41020.1"/>
    </source>
</evidence>
<accession>A0A2J0KX61</accession>
<dbReference type="Pfam" id="PF13614">
    <property type="entry name" value="AAA_31"/>
    <property type="match status" value="1"/>
</dbReference>
<dbReference type="InterPro" id="IPR025669">
    <property type="entry name" value="AAA_dom"/>
</dbReference>
<organism evidence="2 3">
    <name type="scientific">Candidatus Aquitaenariimonas noxiae</name>
    <dbReference type="NCBI Taxonomy" id="1974741"/>
    <lineage>
        <taxon>Bacteria</taxon>
        <taxon>Pseudomonadati</taxon>
        <taxon>Candidatus Omnitrophota</taxon>
        <taxon>Candidatus Aquitaenariimonas</taxon>
    </lineage>
</organism>
<dbReference type="FunFam" id="3.40.50.300:FF:000285">
    <property type="entry name" value="Sporulation initiation inhibitor Soj"/>
    <property type="match status" value="1"/>
</dbReference>
<dbReference type="Gene3D" id="3.40.50.300">
    <property type="entry name" value="P-loop containing nucleotide triphosphate hydrolases"/>
    <property type="match status" value="1"/>
</dbReference>
<dbReference type="Proteomes" id="UP000230052">
    <property type="component" value="Unassembled WGS sequence"/>
</dbReference>
<sequence length="278" mass="30715">MSKVIVLCNQKGGVAKTTTAISISSYLAVENKKTLLIDIDPQGNATSGLGVNKYKINKSIYHALLGHSKMAEIIVQTQVANLFLAPANINLTGAEIELVSIMAREYKLKVALNAVKEDYDFIIIDCPPSLGLLTLNGLCAANSVMIPIQCEYYALEGLSQLMNTIKLVKKNLNNKLEIEGVVLTMADLRTNLAKEVISEVQNHFGEKVYKTIIPRSIKLTEAPGFGKPIVLYDKNSIGAAKYHELVKEILCLESQPFVNKEVITMEEEEYGKEIRQRT</sequence>
<dbReference type="PANTHER" id="PTHR13696">
    <property type="entry name" value="P-LOOP CONTAINING NUCLEOSIDE TRIPHOSPHATE HYDROLASE"/>
    <property type="match status" value="1"/>
</dbReference>
<evidence type="ECO:0000313" key="3">
    <source>
        <dbReference type="Proteomes" id="UP000230052"/>
    </source>
</evidence>
<gene>
    <name evidence="2" type="ORF">COS99_07575</name>
</gene>
<reference evidence="2 3" key="1">
    <citation type="submission" date="2017-09" db="EMBL/GenBank/DDBJ databases">
        <title>Depth-based differentiation of microbial function through sediment-hosted aquifers and enrichment of novel symbionts in the deep terrestrial subsurface.</title>
        <authorList>
            <person name="Probst A.J."/>
            <person name="Ladd B."/>
            <person name="Jarett J.K."/>
            <person name="Geller-Mcgrath D.E."/>
            <person name="Sieber C.M."/>
            <person name="Emerson J.B."/>
            <person name="Anantharaman K."/>
            <person name="Thomas B.C."/>
            <person name="Malmstrom R."/>
            <person name="Stieglmeier M."/>
            <person name="Klingl A."/>
            <person name="Woyke T."/>
            <person name="Ryan C.M."/>
            <person name="Banfield J.F."/>
        </authorList>
    </citation>
    <scope>NUCLEOTIDE SEQUENCE [LARGE SCALE GENOMIC DNA]</scope>
    <source>
        <strain evidence="2">CG07_land_8_20_14_0_80_42_15</strain>
    </source>
</reference>
<dbReference type="PANTHER" id="PTHR13696:SF52">
    <property type="entry name" value="PARA FAMILY PROTEIN CT_582"/>
    <property type="match status" value="1"/>
</dbReference>
<dbReference type="SUPFAM" id="SSF52540">
    <property type="entry name" value="P-loop containing nucleoside triphosphate hydrolases"/>
    <property type="match status" value="1"/>
</dbReference>
<protein>
    <submittedName>
        <fullName evidence="2">Sporulation initiation inhibitor Soj</fullName>
    </submittedName>
</protein>
<comment type="caution">
    <text evidence="2">The sequence shown here is derived from an EMBL/GenBank/DDBJ whole genome shotgun (WGS) entry which is preliminary data.</text>
</comment>
<evidence type="ECO:0000259" key="1">
    <source>
        <dbReference type="Pfam" id="PF13614"/>
    </source>
</evidence>
<dbReference type="CDD" id="cd02042">
    <property type="entry name" value="ParAB_family"/>
    <property type="match status" value="1"/>
</dbReference>
<name>A0A2J0KX61_9BACT</name>